<accession>A0A261THF1</accession>
<feature type="transmembrane region" description="Helical" evidence="1">
    <location>
        <begin position="42"/>
        <end position="60"/>
    </location>
</feature>
<keyword evidence="3" id="KW-1185">Reference proteome</keyword>
<dbReference type="AlphaFoldDB" id="A0A261THF1"/>
<gene>
    <name evidence="2" type="ORF">CAL25_15320</name>
</gene>
<organism evidence="2 3">
    <name type="scientific">Bordetella genomosp. 5</name>
    <dbReference type="NCBI Taxonomy" id="1395608"/>
    <lineage>
        <taxon>Bacteria</taxon>
        <taxon>Pseudomonadati</taxon>
        <taxon>Pseudomonadota</taxon>
        <taxon>Betaproteobacteria</taxon>
        <taxon>Burkholderiales</taxon>
        <taxon>Alcaligenaceae</taxon>
        <taxon>Bordetella</taxon>
    </lineage>
</organism>
<dbReference type="OrthoDB" id="8661321at2"/>
<evidence type="ECO:0000313" key="3">
    <source>
        <dbReference type="Proteomes" id="UP000216913"/>
    </source>
</evidence>
<keyword evidence="1" id="KW-0812">Transmembrane</keyword>
<keyword evidence="1" id="KW-1133">Transmembrane helix</keyword>
<sequence>MKAPARRQPAWTFASVVTLLCGLANAYLHWYLVMNEAMWPYIVFELIPGVLGLVCGVYAIYRYDSKVAWVGLLLALSPLITWLSV</sequence>
<reference evidence="2 3" key="1">
    <citation type="submission" date="2017-05" db="EMBL/GenBank/DDBJ databases">
        <title>Complete and WGS of Bordetella genogroups.</title>
        <authorList>
            <person name="Spilker T."/>
            <person name="LiPuma J."/>
        </authorList>
    </citation>
    <scope>NUCLEOTIDE SEQUENCE [LARGE SCALE GENOMIC DNA]</scope>
    <source>
        <strain evidence="2 3">AU10456</strain>
    </source>
</reference>
<feature type="transmembrane region" description="Helical" evidence="1">
    <location>
        <begin position="67"/>
        <end position="84"/>
    </location>
</feature>
<dbReference type="Proteomes" id="UP000216913">
    <property type="component" value="Unassembled WGS sequence"/>
</dbReference>
<evidence type="ECO:0000256" key="1">
    <source>
        <dbReference type="SAM" id="Phobius"/>
    </source>
</evidence>
<keyword evidence="1" id="KW-0472">Membrane</keyword>
<dbReference type="EMBL" id="NEVP01000009">
    <property type="protein sequence ID" value="OZI49098.1"/>
    <property type="molecule type" value="Genomic_DNA"/>
</dbReference>
<protein>
    <submittedName>
        <fullName evidence="2">Uncharacterized protein</fullName>
    </submittedName>
</protein>
<comment type="caution">
    <text evidence="2">The sequence shown here is derived from an EMBL/GenBank/DDBJ whole genome shotgun (WGS) entry which is preliminary data.</text>
</comment>
<evidence type="ECO:0000313" key="2">
    <source>
        <dbReference type="EMBL" id="OZI49098.1"/>
    </source>
</evidence>
<proteinExistence type="predicted"/>
<name>A0A261THF1_9BORD</name>